<feature type="compositionally biased region" description="Pro residues" evidence="1">
    <location>
        <begin position="613"/>
        <end position="622"/>
    </location>
</feature>
<feature type="compositionally biased region" description="Basic residues" evidence="1">
    <location>
        <begin position="661"/>
        <end position="672"/>
    </location>
</feature>
<feature type="region of interest" description="Disordered" evidence="1">
    <location>
        <begin position="1297"/>
        <end position="1318"/>
    </location>
</feature>
<feature type="region of interest" description="Disordered" evidence="1">
    <location>
        <begin position="963"/>
        <end position="987"/>
    </location>
</feature>
<feature type="compositionally biased region" description="Polar residues" evidence="1">
    <location>
        <begin position="1388"/>
        <end position="1398"/>
    </location>
</feature>
<dbReference type="Proteomes" id="UP000027195">
    <property type="component" value="Unassembled WGS sequence"/>
</dbReference>
<feature type="compositionally biased region" description="Basic residues" evidence="1">
    <location>
        <begin position="251"/>
        <end position="263"/>
    </location>
</feature>
<feature type="compositionally biased region" description="Pro residues" evidence="1">
    <location>
        <begin position="13"/>
        <end position="22"/>
    </location>
</feature>
<feature type="compositionally biased region" description="Polar residues" evidence="1">
    <location>
        <begin position="759"/>
        <end position="771"/>
    </location>
</feature>
<evidence type="ECO:0000313" key="2">
    <source>
        <dbReference type="EMBL" id="KDQ07405.1"/>
    </source>
</evidence>
<feature type="region of interest" description="Disordered" evidence="1">
    <location>
        <begin position="655"/>
        <end position="712"/>
    </location>
</feature>
<feature type="region of interest" description="Disordered" evidence="1">
    <location>
        <begin position="577"/>
        <end position="627"/>
    </location>
</feature>
<sequence length="1428" mass="153805">MVHPPQTQTQPLPHTPPNPPISRLPKFIRPSAQRASQLLPFRSSIAKIQESDWGLPGKSAPWSLRTNREEWNDVVGQGSPHTYTRDDKTSPTSASASPTRTYRLTSTSTAPSTALNTPATTINPLSTALGYRSPSVQTPTTSFLSFDAGPGIIGESPKSMNSAALRPVWDESRIPRATSIPDLRYRGHAVHPYAGPGAGAGVGTDTESVHSTYAFPPKISAAGYYFPTSPGKMRTSRNSSPERGTPASLRSYHHHHPHHHQHQHPQQTQIPHPYNISGPIAIQPLPSSIPPVTRIARPRQAQAQVQAQPQTQAQIQTQGPSSSPSLIPRSTRRRARTQVQADRLRESSSSFDEGFVVLNSPIYEFVAAEHPYARATSGVATPEPQSQAQSEDQGQGLHRGQSQSHSQREGRATKAKRKPNSITIHPRQSAFKTSDPDSSPSPDAAAGAGGNGRGLKNSMSTPNLRLSSGGERPAVLTAPPHPHSHAHAHAKSHTEPEAQVRSAPLAHAHARPRPRKHSHVFSLTAQTICDAFVLPRPRLRAYTTSVVQMTPPHTPLVVAENGDGAAGDAEMGVVGGGAGGARVRRRSTGASISSSCMPSIRRPRMGKRRDTAPPVPPLPIPGPRTYHGEDEELSRVIAEGEMFAEERAKWAAQAEGSFANKRSRTHSRRGRPPKLCPTWGNEGEMVEKMPSLSVGGDHNHSHSQEKKSPGKSLSLKESFDLLKSAAFSQGHKVKVSMDTTASSLSRSSMATSWSRRSPLSKNGGHSRNASGGQRDMTTSTSHSHGESHFTVLHSPPRGRKGVSKLSPMRTGGSSKYVESADEYMEDVFAANPIQRYSGGEESSVLDISKAAEKVMLEREAVGREFVPMERPDVPPADDEMAFDDRVTPSRIGIAISTPPLDAPINMVFFSPPTAPASGSPISHPYARASPLVQAAILPAGPHPTTPEAHAFPAEAMYSVSGRHRFPPQTKAHLGQSSPPRERVQSPRGVDMSYEAQMSEIAHSASPFGLIDDDEEKEEEEDAARVPGGSDDDPTLTLTGTWKLDERGSSVLSPAQASSNVAVFPFSEERDKGAESPAVRRRTPSIGQTLDIDTQTFGPSASKYSPPIEQILSESDQGTQGSRSSMHNEARRREYRRTASSSTLRISSAESSPKATPRTLGSPSDLEGFRDLFYVPSPRPVPSVPSSPQSDNEEHEDVERASSADELELSHWTGRSNSAGSIKGLQLMIDTDSSPPLPTDLELDDQEFTFGSNSLPSLERYSEANFRLGYVDAPLLPSMIDVAHKRVSAHPSLFGSDEDDTLHFPSPTSPSAASRVPRPHSFQFLRSESPGLMPESALARTSFVTATDGSRISGLIQDFPVPPTPETLPQAMPSQDIPDLPALPPNVNGKFSNPSSPSRSVGKRHSTHSDVSQPQDDGEDLTITGASQP</sequence>
<feature type="compositionally biased region" description="Polar residues" evidence="1">
    <location>
        <begin position="1137"/>
        <end position="1161"/>
    </location>
</feature>
<feature type="region of interest" description="Disordered" evidence="1">
    <location>
        <begin position="1"/>
        <end position="25"/>
    </location>
</feature>
<feature type="compositionally biased region" description="Low complexity" evidence="1">
    <location>
        <begin position="90"/>
        <end position="119"/>
    </location>
</feature>
<feature type="compositionally biased region" description="Basic residues" evidence="1">
    <location>
        <begin position="482"/>
        <end position="491"/>
    </location>
</feature>
<protein>
    <submittedName>
        <fullName evidence="2">Uncharacterized protein</fullName>
    </submittedName>
</protein>
<proteinExistence type="predicted"/>
<organism evidence="2 3">
    <name type="scientific">Botryobasidium botryosum (strain FD-172 SS1)</name>
    <dbReference type="NCBI Taxonomy" id="930990"/>
    <lineage>
        <taxon>Eukaryota</taxon>
        <taxon>Fungi</taxon>
        <taxon>Dikarya</taxon>
        <taxon>Basidiomycota</taxon>
        <taxon>Agaricomycotina</taxon>
        <taxon>Agaricomycetes</taxon>
        <taxon>Cantharellales</taxon>
        <taxon>Botryobasidiaceae</taxon>
        <taxon>Botryobasidium</taxon>
    </lineage>
</organism>
<feature type="compositionally biased region" description="Low complexity" evidence="1">
    <location>
        <begin position="298"/>
        <end position="318"/>
    </location>
</feature>
<feature type="region of interest" description="Disordered" evidence="1">
    <location>
        <begin position="1353"/>
        <end position="1428"/>
    </location>
</feature>
<keyword evidence="3" id="KW-1185">Reference proteome</keyword>
<feature type="compositionally biased region" description="Low complexity" evidence="1">
    <location>
        <begin position="264"/>
        <end position="273"/>
    </location>
</feature>
<dbReference type="STRING" id="930990.A0A067LYH6"/>
<accession>A0A067LYH6</accession>
<feature type="compositionally biased region" description="Basic and acidic residues" evidence="1">
    <location>
        <begin position="697"/>
        <end position="708"/>
    </location>
</feature>
<feature type="region of interest" description="Disordered" evidence="1">
    <location>
        <begin position="1062"/>
        <end position="1214"/>
    </location>
</feature>
<feature type="compositionally biased region" description="Basic residues" evidence="1">
    <location>
        <begin position="508"/>
        <end position="519"/>
    </location>
</feature>
<name>A0A067LYH6_BOTB1</name>
<feature type="region of interest" description="Disordered" evidence="1">
    <location>
        <begin position="737"/>
        <end position="813"/>
    </location>
</feature>
<dbReference type="EMBL" id="KL198107">
    <property type="protein sequence ID" value="KDQ07405.1"/>
    <property type="molecule type" value="Genomic_DNA"/>
</dbReference>
<evidence type="ECO:0000256" key="1">
    <source>
        <dbReference type="SAM" id="MobiDB-lite"/>
    </source>
</evidence>
<feature type="region of interest" description="Disordered" evidence="1">
    <location>
        <begin position="73"/>
        <end position="119"/>
    </location>
</feature>
<feature type="compositionally biased region" description="Polar residues" evidence="1">
    <location>
        <begin position="1084"/>
        <end position="1102"/>
    </location>
</feature>
<feature type="region of interest" description="Disordered" evidence="1">
    <location>
        <begin position="376"/>
        <end position="519"/>
    </location>
</feature>
<feature type="compositionally biased region" description="Low complexity" evidence="1">
    <location>
        <begin position="737"/>
        <end position="757"/>
    </location>
</feature>
<gene>
    <name evidence="2" type="ORF">BOTBODRAFT_180689</name>
</gene>
<reference evidence="3" key="1">
    <citation type="journal article" date="2014" name="Proc. Natl. Acad. Sci. U.S.A.">
        <title>Extensive sampling of basidiomycete genomes demonstrates inadequacy of the white-rot/brown-rot paradigm for wood decay fungi.</title>
        <authorList>
            <person name="Riley R."/>
            <person name="Salamov A.A."/>
            <person name="Brown D.W."/>
            <person name="Nagy L.G."/>
            <person name="Floudas D."/>
            <person name="Held B.W."/>
            <person name="Levasseur A."/>
            <person name="Lombard V."/>
            <person name="Morin E."/>
            <person name="Otillar R."/>
            <person name="Lindquist E.A."/>
            <person name="Sun H."/>
            <person name="LaButti K.M."/>
            <person name="Schmutz J."/>
            <person name="Jabbour D."/>
            <person name="Luo H."/>
            <person name="Baker S.E."/>
            <person name="Pisabarro A.G."/>
            <person name="Walton J.D."/>
            <person name="Blanchette R.A."/>
            <person name="Henrissat B."/>
            <person name="Martin F."/>
            <person name="Cullen D."/>
            <person name="Hibbett D.S."/>
            <person name="Grigoriev I.V."/>
        </authorList>
    </citation>
    <scope>NUCLEOTIDE SEQUENCE [LARGE SCALE GENOMIC DNA]</scope>
    <source>
        <strain evidence="3">FD-172 SS1</strain>
    </source>
</reference>
<feature type="compositionally biased region" description="Polar residues" evidence="1">
    <location>
        <begin position="383"/>
        <end position="393"/>
    </location>
</feature>
<feature type="compositionally biased region" description="Polar residues" evidence="1">
    <location>
        <begin position="457"/>
        <end position="466"/>
    </location>
</feature>
<dbReference type="InParanoid" id="A0A067LYH6"/>
<feature type="compositionally biased region" description="Polar residues" evidence="1">
    <location>
        <begin position="1111"/>
        <end position="1124"/>
    </location>
</feature>
<feature type="compositionally biased region" description="Low complexity" evidence="1">
    <location>
        <begin position="436"/>
        <end position="446"/>
    </location>
</feature>
<evidence type="ECO:0000313" key="3">
    <source>
        <dbReference type="Proteomes" id="UP000027195"/>
    </source>
</evidence>
<dbReference type="OrthoDB" id="3228777at2759"/>
<dbReference type="HOGENOM" id="CLU_252637_0_0_1"/>
<feature type="region of interest" description="Disordered" evidence="1">
    <location>
        <begin position="1014"/>
        <end position="1039"/>
    </location>
</feature>
<feature type="region of interest" description="Disordered" evidence="1">
    <location>
        <begin position="230"/>
        <end position="349"/>
    </location>
</feature>
<feature type="compositionally biased region" description="Polar residues" evidence="1">
    <location>
        <begin position="588"/>
        <end position="597"/>
    </location>
</feature>
<feature type="compositionally biased region" description="Low complexity" evidence="1">
    <location>
        <begin position="1"/>
        <end position="12"/>
    </location>
</feature>